<dbReference type="CDD" id="cd00586">
    <property type="entry name" value="4HBT"/>
    <property type="match status" value="1"/>
</dbReference>
<proteinExistence type="inferred from homology"/>
<comment type="similarity">
    <text evidence="1">Belongs to the 4-hydroxybenzoyl-CoA thioesterase family.</text>
</comment>
<reference evidence="3 4" key="1">
    <citation type="submission" date="2019-04" db="EMBL/GenBank/DDBJ databases">
        <title>Crenobacter sp. nov.</title>
        <authorList>
            <person name="Shi S."/>
        </authorList>
    </citation>
    <scope>NUCLEOTIDE SEQUENCE [LARGE SCALE GENOMIC DNA]</scope>
    <source>
        <strain evidence="3 4">GY 70310</strain>
    </source>
</reference>
<dbReference type="InterPro" id="IPR050563">
    <property type="entry name" value="4-hydroxybenzoyl-CoA_TE"/>
</dbReference>
<keyword evidence="2" id="KW-0378">Hydrolase</keyword>
<dbReference type="RefSeq" id="WP_136550953.1">
    <property type="nucleotide sequence ID" value="NZ_STGJ01000001.1"/>
</dbReference>
<evidence type="ECO:0000256" key="2">
    <source>
        <dbReference type="ARBA" id="ARBA00022801"/>
    </source>
</evidence>
<dbReference type="OrthoDB" id="333038at2"/>
<accession>A0A4T0V5K3</accession>
<evidence type="ECO:0000313" key="3">
    <source>
        <dbReference type="EMBL" id="TIC86942.1"/>
    </source>
</evidence>
<dbReference type="GO" id="GO:0047617">
    <property type="term" value="F:fatty acyl-CoA hydrolase activity"/>
    <property type="evidence" value="ECO:0007669"/>
    <property type="project" value="TreeGrafter"/>
</dbReference>
<dbReference type="AlphaFoldDB" id="A0A4T0V5K3"/>
<comment type="caution">
    <text evidence="3">The sequence shown here is derived from an EMBL/GenBank/DDBJ whole genome shotgun (WGS) entry which is preliminary data.</text>
</comment>
<name>A0A4T0V5K3_9NEIS</name>
<sequence length="147" mass="16069">MARLQLPAPSPILFETRLEVRIGDINYGGHLANDAVLGLAHEARVRFLKSLGYSEMDVEGLGIIMADAAICYKNQAFHGDALCVRVGLADFNRYGCDILYQIVDDNGSKEVARLKTGVVFFDYTAQKVARIPAAFAARFADLTGELT</sequence>
<dbReference type="SUPFAM" id="SSF54637">
    <property type="entry name" value="Thioesterase/thiol ester dehydrase-isomerase"/>
    <property type="match status" value="1"/>
</dbReference>
<dbReference type="Pfam" id="PF13279">
    <property type="entry name" value="4HBT_2"/>
    <property type="match status" value="1"/>
</dbReference>
<dbReference type="Proteomes" id="UP000308891">
    <property type="component" value="Unassembled WGS sequence"/>
</dbReference>
<keyword evidence="4" id="KW-1185">Reference proteome</keyword>
<dbReference type="PANTHER" id="PTHR31793:SF27">
    <property type="entry name" value="NOVEL THIOESTERASE SUPERFAMILY DOMAIN AND SAPOSIN A-TYPE DOMAIN CONTAINING PROTEIN (0610012H03RIK)"/>
    <property type="match status" value="1"/>
</dbReference>
<dbReference type="Gene3D" id="3.10.129.10">
    <property type="entry name" value="Hotdog Thioesterase"/>
    <property type="match status" value="1"/>
</dbReference>
<evidence type="ECO:0000313" key="4">
    <source>
        <dbReference type="Proteomes" id="UP000308891"/>
    </source>
</evidence>
<organism evidence="3 4">
    <name type="scientific">Crenobacter intestini</name>
    <dbReference type="NCBI Taxonomy" id="2563443"/>
    <lineage>
        <taxon>Bacteria</taxon>
        <taxon>Pseudomonadati</taxon>
        <taxon>Pseudomonadota</taxon>
        <taxon>Betaproteobacteria</taxon>
        <taxon>Neisseriales</taxon>
        <taxon>Neisseriaceae</taxon>
        <taxon>Crenobacter</taxon>
    </lineage>
</organism>
<dbReference type="EMBL" id="STGJ01000001">
    <property type="protein sequence ID" value="TIC86942.1"/>
    <property type="molecule type" value="Genomic_DNA"/>
</dbReference>
<protein>
    <submittedName>
        <fullName evidence="3">Thioesterase</fullName>
    </submittedName>
</protein>
<evidence type="ECO:0000256" key="1">
    <source>
        <dbReference type="ARBA" id="ARBA00005953"/>
    </source>
</evidence>
<dbReference type="PANTHER" id="PTHR31793">
    <property type="entry name" value="4-HYDROXYBENZOYL-COA THIOESTERASE FAMILY MEMBER"/>
    <property type="match status" value="1"/>
</dbReference>
<dbReference type="InterPro" id="IPR029069">
    <property type="entry name" value="HotDog_dom_sf"/>
</dbReference>
<gene>
    <name evidence="3" type="ORF">E5K04_00570</name>
</gene>